<gene>
    <name evidence="5" type="primary">rlmH</name>
    <name evidence="6" type="ORF">CLV27_1114</name>
</gene>
<reference evidence="6 7" key="1">
    <citation type="submission" date="2019-03" db="EMBL/GenBank/DDBJ databases">
        <title>Genomic Encyclopedia of Archaeal and Bacterial Type Strains, Phase II (KMG-II): from individual species to whole genera.</title>
        <authorList>
            <person name="Goeker M."/>
        </authorList>
    </citation>
    <scope>NUCLEOTIDE SEQUENCE [LARGE SCALE GENOMIC DNA]</scope>
    <source>
        <strain evidence="6 7">DSM 24425</strain>
    </source>
</reference>
<organism evidence="6 7">
    <name type="scientific">Phorcysia thermohydrogeniphila</name>
    <dbReference type="NCBI Taxonomy" id="936138"/>
    <lineage>
        <taxon>Bacteria</taxon>
        <taxon>Pseudomonadati</taxon>
        <taxon>Aquificota</taxon>
        <taxon>Aquificia</taxon>
        <taxon>Desulfurobacteriales</taxon>
        <taxon>Desulfurobacteriaceae</taxon>
        <taxon>Phorcysia</taxon>
    </lineage>
</organism>
<keyword evidence="5" id="KW-0963">Cytoplasm</keyword>
<dbReference type="GO" id="GO:0070038">
    <property type="term" value="F:rRNA (pseudouridine-N3-)-methyltransferase activity"/>
    <property type="evidence" value="ECO:0007669"/>
    <property type="project" value="UniProtKB-UniRule"/>
</dbReference>
<accession>A0A4R1GD23</accession>
<proteinExistence type="inferred from homology"/>
<dbReference type="PIRSF" id="PIRSF004505">
    <property type="entry name" value="MT_bac"/>
    <property type="match status" value="1"/>
</dbReference>
<evidence type="ECO:0000313" key="6">
    <source>
        <dbReference type="EMBL" id="TCK04681.1"/>
    </source>
</evidence>
<keyword evidence="7" id="KW-1185">Reference proteome</keyword>
<dbReference type="EC" id="2.1.1.177" evidence="5"/>
<comment type="caution">
    <text evidence="6">The sequence shown here is derived from an EMBL/GenBank/DDBJ whole genome shotgun (WGS) entry which is preliminary data.</text>
</comment>
<keyword evidence="3 5" id="KW-0949">S-adenosyl-L-methionine</keyword>
<dbReference type="GO" id="GO:0005737">
    <property type="term" value="C:cytoplasm"/>
    <property type="evidence" value="ECO:0007669"/>
    <property type="project" value="UniProtKB-SubCell"/>
</dbReference>
<dbReference type="InterPro" id="IPR029026">
    <property type="entry name" value="tRNA_m1G_MTases_N"/>
</dbReference>
<evidence type="ECO:0000256" key="5">
    <source>
        <dbReference type="HAMAP-Rule" id="MF_00658"/>
    </source>
</evidence>
<comment type="subunit">
    <text evidence="5">Homodimer.</text>
</comment>
<evidence type="ECO:0000256" key="2">
    <source>
        <dbReference type="ARBA" id="ARBA00022679"/>
    </source>
</evidence>
<dbReference type="RefSeq" id="WP_132526620.1">
    <property type="nucleotide sequence ID" value="NZ_SMFV01000003.1"/>
</dbReference>
<dbReference type="HAMAP" id="MF_00658">
    <property type="entry name" value="23SrRNA_methyltr_H"/>
    <property type="match status" value="1"/>
</dbReference>
<dbReference type="Gene3D" id="3.40.1280.10">
    <property type="match status" value="1"/>
</dbReference>
<dbReference type="InterPro" id="IPR029028">
    <property type="entry name" value="Alpha/beta_knot_MTases"/>
</dbReference>
<comment type="subcellular location">
    <subcellularLocation>
        <location evidence="5">Cytoplasm</location>
    </subcellularLocation>
</comment>
<evidence type="ECO:0000256" key="4">
    <source>
        <dbReference type="ARBA" id="ARBA00038303"/>
    </source>
</evidence>
<dbReference type="Proteomes" id="UP000295777">
    <property type="component" value="Unassembled WGS sequence"/>
</dbReference>
<comment type="catalytic activity">
    <reaction evidence="5">
        <text>pseudouridine(1915) in 23S rRNA + S-adenosyl-L-methionine = N(3)-methylpseudouridine(1915) in 23S rRNA + S-adenosyl-L-homocysteine + H(+)</text>
        <dbReference type="Rhea" id="RHEA:42752"/>
        <dbReference type="Rhea" id="RHEA-COMP:10221"/>
        <dbReference type="Rhea" id="RHEA-COMP:10222"/>
        <dbReference type="ChEBI" id="CHEBI:15378"/>
        <dbReference type="ChEBI" id="CHEBI:57856"/>
        <dbReference type="ChEBI" id="CHEBI:59789"/>
        <dbReference type="ChEBI" id="CHEBI:65314"/>
        <dbReference type="ChEBI" id="CHEBI:74486"/>
        <dbReference type="EC" id="2.1.1.177"/>
    </reaction>
</comment>
<sequence>MKIRLVAVGKIAPHLKEAQNYYLSRLGFLELYEVKKGRTKEEEGKKLLEKSKGFTVALDERGREMTSREFAFFLLKHPFITFVIGGADGLSEEVKEKSDFLLSLSKFTLQHDIARVVLLEQIYRADQIIKGNPYHRD</sequence>
<dbReference type="EMBL" id="SMFV01000003">
    <property type="protein sequence ID" value="TCK04681.1"/>
    <property type="molecule type" value="Genomic_DNA"/>
</dbReference>
<dbReference type="OrthoDB" id="9806643at2"/>
<feature type="binding site" evidence="5">
    <location>
        <position position="85"/>
    </location>
    <ligand>
        <name>S-adenosyl-L-methionine</name>
        <dbReference type="ChEBI" id="CHEBI:59789"/>
    </ligand>
</feature>
<keyword evidence="2 5" id="KW-0808">Transferase</keyword>
<protein>
    <recommendedName>
        <fullName evidence="5">Ribosomal RNA large subunit methyltransferase H</fullName>
        <ecNumber evidence="5">2.1.1.177</ecNumber>
    </recommendedName>
    <alternativeName>
        <fullName evidence="5">23S rRNA (pseudouridine1915-N3)-methyltransferase</fullName>
    </alternativeName>
    <alternativeName>
        <fullName evidence="5">23S rRNA m3Psi1915 methyltransferase</fullName>
    </alternativeName>
    <alternativeName>
        <fullName evidence="5">rRNA (pseudouridine-N3-)-methyltransferase RlmH</fullName>
    </alternativeName>
</protein>
<dbReference type="PANTHER" id="PTHR33603:SF1">
    <property type="entry name" value="RIBOSOMAL RNA LARGE SUBUNIT METHYLTRANSFERASE H"/>
    <property type="match status" value="1"/>
</dbReference>
<dbReference type="PANTHER" id="PTHR33603">
    <property type="entry name" value="METHYLTRANSFERASE"/>
    <property type="match status" value="1"/>
</dbReference>
<dbReference type="CDD" id="cd18081">
    <property type="entry name" value="RlmH-like"/>
    <property type="match status" value="1"/>
</dbReference>
<comment type="function">
    <text evidence="5">Specifically methylates the pseudouridine at position 1915 (m3Psi1915) in 23S rRNA.</text>
</comment>
<feature type="binding site" evidence="5">
    <location>
        <position position="58"/>
    </location>
    <ligand>
        <name>S-adenosyl-L-methionine</name>
        <dbReference type="ChEBI" id="CHEBI:59789"/>
    </ligand>
</feature>
<dbReference type="InterPro" id="IPR003742">
    <property type="entry name" value="RlmH-like"/>
</dbReference>
<keyword evidence="5" id="KW-0698">rRNA processing</keyword>
<evidence type="ECO:0000256" key="3">
    <source>
        <dbReference type="ARBA" id="ARBA00022691"/>
    </source>
</evidence>
<evidence type="ECO:0000256" key="1">
    <source>
        <dbReference type="ARBA" id="ARBA00022603"/>
    </source>
</evidence>
<dbReference type="AlphaFoldDB" id="A0A4R1GD23"/>
<dbReference type="Pfam" id="PF02590">
    <property type="entry name" value="SPOUT_MTase"/>
    <property type="match status" value="1"/>
</dbReference>
<comment type="caution">
    <text evidence="5">Lacks conserved residue(s) required for the propagation of feature annotation.</text>
</comment>
<comment type="similarity">
    <text evidence="4 5">Belongs to the RNA methyltransferase RlmH family.</text>
</comment>
<keyword evidence="1 5" id="KW-0489">Methyltransferase</keyword>
<evidence type="ECO:0000313" key="7">
    <source>
        <dbReference type="Proteomes" id="UP000295777"/>
    </source>
</evidence>
<dbReference type="SUPFAM" id="SSF75217">
    <property type="entry name" value="alpha/beta knot"/>
    <property type="match status" value="1"/>
</dbReference>
<name>A0A4R1GD23_9BACT</name>